<feature type="signal peptide" evidence="2">
    <location>
        <begin position="1"/>
        <end position="22"/>
    </location>
</feature>
<dbReference type="EMBL" id="JBFNXQ010000037">
    <property type="protein sequence ID" value="MEX5719319.1"/>
    <property type="molecule type" value="Genomic_DNA"/>
</dbReference>
<name>A0ABV3XFG4_9ACTN</name>
<dbReference type="SUPFAM" id="SSF81296">
    <property type="entry name" value="E set domains"/>
    <property type="match status" value="1"/>
</dbReference>
<reference evidence="3 4" key="1">
    <citation type="submission" date="2024-06" db="EMBL/GenBank/DDBJ databases">
        <title>Draft genome sequence of Geodermatophilus badlandi, a novel member of the Geodermatophilaceae isolated from badland sedimentary rocks in the Red desert, Wyoming, USA.</title>
        <authorList>
            <person name="Ben Tekaya S."/>
            <person name="Nouioui I."/>
            <person name="Flores G.M."/>
            <person name="Shaal M.N."/>
            <person name="Bredoire F."/>
            <person name="Basile F."/>
            <person name="Van Diepen L."/>
            <person name="Ward N.L."/>
        </authorList>
    </citation>
    <scope>NUCLEOTIDE SEQUENCE [LARGE SCALE GENOMIC DNA]</scope>
    <source>
        <strain evidence="3 4">WL48A</strain>
    </source>
</reference>
<dbReference type="InterPro" id="IPR014756">
    <property type="entry name" value="Ig_E-set"/>
</dbReference>
<feature type="compositionally biased region" description="Pro residues" evidence="1">
    <location>
        <begin position="139"/>
        <end position="186"/>
    </location>
</feature>
<comment type="caution">
    <text evidence="3">The sequence shown here is derived from an EMBL/GenBank/DDBJ whole genome shotgun (WGS) entry which is preliminary data.</text>
</comment>
<protein>
    <recommendedName>
        <fullName evidence="5">IPT/TIG domain-containing protein</fullName>
    </recommendedName>
</protein>
<keyword evidence="4" id="KW-1185">Reference proteome</keyword>
<proteinExistence type="predicted"/>
<evidence type="ECO:0000256" key="1">
    <source>
        <dbReference type="SAM" id="MobiDB-lite"/>
    </source>
</evidence>
<gene>
    <name evidence="3" type="ORF">ABQ292_13200</name>
</gene>
<feature type="region of interest" description="Disordered" evidence="1">
    <location>
        <begin position="136"/>
        <end position="213"/>
    </location>
</feature>
<organism evidence="3 4">
    <name type="scientific">Geodermatophilus maliterrae</name>
    <dbReference type="NCBI Taxonomy" id="3162531"/>
    <lineage>
        <taxon>Bacteria</taxon>
        <taxon>Bacillati</taxon>
        <taxon>Actinomycetota</taxon>
        <taxon>Actinomycetes</taxon>
        <taxon>Geodermatophilales</taxon>
        <taxon>Geodermatophilaceae</taxon>
        <taxon>Geodermatophilus</taxon>
    </lineage>
</organism>
<sequence>MTTGLALLSTVAGLLALGVATAVPAAAIDDPTRPDARVTHGPSCRPGGVVVEVTAGTVAYAVTLATTRRPGGEDRAEVQPGATVVLRTDAVDWGETIDSRLEYAPLDGSGTAYVDELEGHDYTRPAEEDCAAITAPPAAAEPPPGDVVPAPSPEPTPAPSPDPTPAPGPPAGALPVPDVLPVPGRPAPETASGSPADGPGTDLGTASASAHQVPAGGEVVVTGTGFAPGEEVTVRDDDGTVLATVPAGPDGTVEITVRVPGGADAGATTVELTGSTSAVTAAVRLEGVAAATPVADPLPVPMVAAGLALLVSATGLVLVAARRGSPLAPPWPTGSA</sequence>
<evidence type="ECO:0000313" key="3">
    <source>
        <dbReference type="EMBL" id="MEX5719319.1"/>
    </source>
</evidence>
<evidence type="ECO:0008006" key="5">
    <source>
        <dbReference type="Google" id="ProtNLM"/>
    </source>
</evidence>
<dbReference type="RefSeq" id="WP_369207035.1">
    <property type="nucleotide sequence ID" value="NZ_JBFNXQ010000037.1"/>
</dbReference>
<evidence type="ECO:0000313" key="4">
    <source>
        <dbReference type="Proteomes" id="UP001560045"/>
    </source>
</evidence>
<accession>A0ABV3XFG4</accession>
<feature type="chain" id="PRO_5045532829" description="IPT/TIG domain-containing protein" evidence="2">
    <location>
        <begin position="23"/>
        <end position="336"/>
    </location>
</feature>
<evidence type="ECO:0000256" key="2">
    <source>
        <dbReference type="SAM" id="SignalP"/>
    </source>
</evidence>
<keyword evidence="2" id="KW-0732">Signal</keyword>
<dbReference type="Proteomes" id="UP001560045">
    <property type="component" value="Unassembled WGS sequence"/>
</dbReference>